<dbReference type="PANTHER" id="PTHR47122:SF8">
    <property type="entry name" value="MYB-LIKE DOMAIN-CONTAINING PROTEIN"/>
    <property type="match status" value="1"/>
</dbReference>
<dbReference type="AlphaFoldDB" id="A0A922DCC1"/>
<dbReference type="PROSITE" id="PS51294">
    <property type="entry name" value="HTH_MYB"/>
    <property type="match status" value="1"/>
</dbReference>
<feature type="region of interest" description="Disordered" evidence="3">
    <location>
        <begin position="410"/>
        <end position="441"/>
    </location>
</feature>
<dbReference type="InterPro" id="IPR001005">
    <property type="entry name" value="SANT/Myb"/>
</dbReference>
<evidence type="ECO:0000256" key="1">
    <source>
        <dbReference type="ARBA" id="ARBA00004123"/>
    </source>
</evidence>
<name>A0A922DCC1_CARIL</name>
<accession>A0A922DCC1</accession>
<dbReference type="SMART" id="SM00717">
    <property type="entry name" value="SANT"/>
    <property type="match status" value="1"/>
</dbReference>
<dbReference type="CDD" id="cd11660">
    <property type="entry name" value="SANT_TRF"/>
    <property type="match status" value="1"/>
</dbReference>
<feature type="domain" description="Myb-like" evidence="4">
    <location>
        <begin position="450"/>
        <end position="498"/>
    </location>
</feature>
<evidence type="ECO:0000259" key="4">
    <source>
        <dbReference type="PROSITE" id="PS50090"/>
    </source>
</evidence>
<evidence type="ECO:0000256" key="3">
    <source>
        <dbReference type="SAM" id="MobiDB-lite"/>
    </source>
</evidence>
<dbReference type="PROSITE" id="PS50090">
    <property type="entry name" value="MYB_LIKE"/>
    <property type="match status" value="1"/>
</dbReference>
<comment type="caution">
    <text evidence="6">The sequence shown here is derived from an EMBL/GenBank/DDBJ whole genome shotgun (WGS) entry which is preliminary data.</text>
</comment>
<reference evidence="6" key="1">
    <citation type="submission" date="2021-01" db="EMBL/GenBank/DDBJ databases">
        <authorList>
            <person name="Lovell J.T."/>
            <person name="Bentley N."/>
            <person name="Bhattarai G."/>
            <person name="Jenkins J.W."/>
            <person name="Sreedasyam A."/>
            <person name="Alarcon Y."/>
            <person name="Bock C."/>
            <person name="Boston L."/>
            <person name="Carlson J."/>
            <person name="Cervantes K."/>
            <person name="Clermont K."/>
            <person name="Krom N."/>
            <person name="Kubenka K."/>
            <person name="Mamidi S."/>
            <person name="Mattison C."/>
            <person name="Monteros M."/>
            <person name="Pisani C."/>
            <person name="Plott C."/>
            <person name="Rajasekar S."/>
            <person name="Rhein H.S."/>
            <person name="Rohla C."/>
            <person name="Song M."/>
            <person name="Hilaire R.S."/>
            <person name="Shu S."/>
            <person name="Wells L."/>
            <person name="Wang X."/>
            <person name="Webber J."/>
            <person name="Heerema R.J."/>
            <person name="Klein P."/>
            <person name="Conner P."/>
            <person name="Grauke L."/>
            <person name="Grimwood J."/>
            <person name="Schmutz J."/>
            <person name="Randall J.J."/>
        </authorList>
    </citation>
    <scope>NUCLEOTIDE SEQUENCE</scope>
    <source>
        <tissue evidence="6">Leaf</tissue>
    </source>
</reference>
<evidence type="ECO:0000259" key="5">
    <source>
        <dbReference type="PROSITE" id="PS51294"/>
    </source>
</evidence>
<feature type="compositionally biased region" description="Polar residues" evidence="3">
    <location>
        <begin position="410"/>
        <end position="425"/>
    </location>
</feature>
<gene>
    <name evidence="6" type="ORF">I3842_13G115600</name>
</gene>
<evidence type="ECO:0000313" key="6">
    <source>
        <dbReference type="EMBL" id="KAG6681959.1"/>
    </source>
</evidence>
<proteinExistence type="predicted"/>
<protein>
    <submittedName>
        <fullName evidence="6">Uncharacterized protein</fullName>
    </submittedName>
</protein>
<evidence type="ECO:0000256" key="2">
    <source>
        <dbReference type="ARBA" id="ARBA00023242"/>
    </source>
</evidence>
<dbReference type="Pfam" id="PF00249">
    <property type="entry name" value="Myb_DNA-binding"/>
    <property type="match status" value="1"/>
</dbReference>
<keyword evidence="2" id="KW-0539">Nucleus</keyword>
<organism evidence="6 7">
    <name type="scientific">Carya illinoinensis</name>
    <name type="common">Pecan</name>
    <dbReference type="NCBI Taxonomy" id="32201"/>
    <lineage>
        <taxon>Eukaryota</taxon>
        <taxon>Viridiplantae</taxon>
        <taxon>Streptophyta</taxon>
        <taxon>Embryophyta</taxon>
        <taxon>Tracheophyta</taxon>
        <taxon>Spermatophyta</taxon>
        <taxon>Magnoliopsida</taxon>
        <taxon>eudicotyledons</taxon>
        <taxon>Gunneridae</taxon>
        <taxon>Pentapetalae</taxon>
        <taxon>rosids</taxon>
        <taxon>fabids</taxon>
        <taxon>Fagales</taxon>
        <taxon>Juglandaceae</taxon>
        <taxon>Carya</taxon>
    </lineage>
</organism>
<sequence length="607" mass="68517">MNTTSKDCSITFDEIANMFTPKFSEVDLSLFAASEPEAIGLEHFLMEPKCNRNLVGVVDFETFHSQKFFDVEDFSGAIEYDETKHDCDVVCSNGAKEVREEKQESIEDMLNDNVFDGKTRLPTTGKEFGLDAKSADKVGILDNGPCKESYLGNVDLESLSPGFYERDYVAEISDMSSASVPALQFTHNQNSPMLDQMTVHELHEAFKSVFGRETLVTDKQWLKRRVLFGLRNQVESDNDLNHIKCGTTSYKTEDKTLCLSSSDSSRSATSSIKCVLGDETMSLDWHVERKGLAGFDDLQTTSMELSEIELCSHDGGDKALVTQKRLRKPPKRYIEESLEANSKYFKGKSGAVRPRKCLKEFGTSQLACEDKPFKGSCIQVPFGLPIEEGHMKINASYWDSENCRDDRISSPKQLVTEPSATASQDEISEDEHVSRSIVRKGSSRRKHHISWTPSEVMRLIEGVSQCGVGRWAEIKRLSFPSSSRRTSVDLKDKWRNLLRACCAQLQSKRKVKQGQKQAAHRVPESVLWRVRELATTYPYPRESNSTVAYTAPISSSFPAAIKNRYMEAKQCSPSAPRQYAHTLLEDLLISPPFFNVRRPKLWHQAEL</sequence>
<feature type="domain" description="HTH myb-type" evidence="5">
    <location>
        <begin position="443"/>
        <end position="502"/>
    </location>
</feature>
<evidence type="ECO:0000313" key="7">
    <source>
        <dbReference type="Proteomes" id="UP000811246"/>
    </source>
</evidence>
<dbReference type="InterPro" id="IPR017930">
    <property type="entry name" value="Myb_dom"/>
</dbReference>
<comment type="subcellular location">
    <subcellularLocation>
        <location evidence="1">Nucleus</location>
    </subcellularLocation>
</comment>
<dbReference type="Proteomes" id="UP000811246">
    <property type="component" value="Chromosome 13"/>
</dbReference>
<dbReference type="EMBL" id="CM031837">
    <property type="protein sequence ID" value="KAG6681959.1"/>
    <property type="molecule type" value="Genomic_DNA"/>
</dbReference>
<dbReference type="PANTHER" id="PTHR47122">
    <property type="entry name" value="MYB-LIKE DNA-BINDING DOMAIN CONTAINING PROTEIN, EXPRESSED"/>
    <property type="match status" value="1"/>
</dbReference>
<dbReference type="GO" id="GO:0005634">
    <property type="term" value="C:nucleus"/>
    <property type="evidence" value="ECO:0007669"/>
    <property type="project" value="UniProtKB-SubCell"/>
</dbReference>